<sequence length="244" mass="28628">KLSLEALWRSLFGDNAQTKRPELKKCGGVFFFETQGENKTWNPHIHGLVLSPFFRWEDIMSLWEKILKKNDLSGNGCFIEEPYVKSTHLNYETGEIERIKLKCIREDQFYSAIREIVQYPIQLDKNGRHDQRLLAHVEHALFGKRRYIIKGDWYNEFKRPEHKAICEECLGYFTKSSNEDCEALGGRAFKYDFFPETPAGLDRWKRLGYHYPKDGANRRRAAELQAVYDFALSHNIPTRESLSG</sequence>
<dbReference type="AlphaFoldDB" id="X1NA67"/>
<accession>X1NA67</accession>
<organism evidence="1">
    <name type="scientific">marine sediment metagenome</name>
    <dbReference type="NCBI Taxonomy" id="412755"/>
    <lineage>
        <taxon>unclassified sequences</taxon>
        <taxon>metagenomes</taxon>
        <taxon>ecological metagenomes</taxon>
    </lineage>
</organism>
<evidence type="ECO:0008006" key="2">
    <source>
        <dbReference type="Google" id="ProtNLM"/>
    </source>
</evidence>
<protein>
    <recommendedName>
        <fullName evidence="2">Replication protein</fullName>
    </recommendedName>
</protein>
<proteinExistence type="predicted"/>
<dbReference type="EMBL" id="BARV01004110">
    <property type="protein sequence ID" value="GAI15529.1"/>
    <property type="molecule type" value="Genomic_DNA"/>
</dbReference>
<feature type="non-terminal residue" evidence="1">
    <location>
        <position position="1"/>
    </location>
</feature>
<evidence type="ECO:0000313" key="1">
    <source>
        <dbReference type="EMBL" id="GAI15529.1"/>
    </source>
</evidence>
<name>X1NA67_9ZZZZ</name>
<reference evidence="1" key="1">
    <citation type="journal article" date="2014" name="Front. Microbiol.">
        <title>High frequency of phylogenetically diverse reductive dehalogenase-homologous genes in deep subseafloor sedimentary metagenomes.</title>
        <authorList>
            <person name="Kawai M."/>
            <person name="Futagami T."/>
            <person name="Toyoda A."/>
            <person name="Takaki Y."/>
            <person name="Nishi S."/>
            <person name="Hori S."/>
            <person name="Arai W."/>
            <person name="Tsubouchi T."/>
            <person name="Morono Y."/>
            <person name="Uchiyama I."/>
            <person name="Ito T."/>
            <person name="Fujiyama A."/>
            <person name="Inagaki F."/>
            <person name="Takami H."/>
        </authorList>
    </citation>
    <scope>NUCLEOTIDE SEQUENCE</scope>
    <source>
        <strain evidence="1">Expedition CK06-06</strain>
    </source>
</reference>
<gene>
    <name evidence="1" type="ORF">S06H3_09363</name>
</gene>
<comment type="caution">
    <text evidence="1">The sequence shown here is derived from an EMBL/GenBank/DDBJ whole genome shotgun (WGS) entry which is preliminary data.</text>
</comment>